<keyword evidence="3" id="KW-1185">Reference proteome</keyword>
<feature type="signal peptide" evidence="1">
    <location>
        <begin position="1"/>
        <end position="18"/>
    </location>
</feature>
<feature type="chain" id="PRO_5046934722" description="Lipoprotein" evidence="1">
    <location>
        <begin position="19"/>
        <end position="150"/>
    </location>
</feature>
<name>A0ABR8RL40_9GAMM</name>
<sequence length="150" mass="15570">MKNIFSSFVICSALFLSACGGDSDSSSDASNQGFIGNKTLVSGNRYTCSTREAYSLCDDDKTCTANCKLIATNANPANPIDPSVTNPCETEGVNVYGKKGSACLIPISSFNNSQGKRYNLNCSASGGASIGDNIKAGGGITLNGYKFSCR</sequence>
<comment type="caution">
    <text evidence="2">The sequence shown here is derived from an EMBL/GenBank/DDBJ whole genome shotgun (WGS) entry which is preliminary data.</text>
</comment>
<keyword evidence="1" id="KW-0732">Signal</keyword>
<dbReference type="EMBL" id="JACSQR010000036">
    <property type="protein sequence ID" value="MBD7948449.1"/>
    <property type="molecule type" value="Genomic_DNA"/>
</dbReference>
<dbReference type="RefSeq" id="WP_191692339.1">
    <property type="nucleotide sequence ID" value="NZ_JACSQR010000036.1"/>
</dbReference>
<dbReference type="PROSITE" id="PS51257">
    <property type="entry name" value="PROKAR_LIPOPROTEIN"/>
    <property type="match status" value="1"/>
</dbReference>
<evidence type="ECO:0008006" key="4">
    <source>
        <dbReference type="Google" id="ProtNLM"/>
    </source>
</evidence>
<dbReference type="Proteomes" id="UP000606724">
    <property type="component" value="Unassembled WGS sequence"/>
</dbReference>
<proteinExistence type="predicted"/>
<accession>A0ABR8RL40</accession>
<gene>
    <name evidence="2" type="ORF">H9653_10570</name>
</gene>
<evidence type="ECO:0000313" key="3">
    <source>
        <dbReference type="Proteomes" id="UP000606724"/>
    </source>
</evidence>
<protein>
    <recommendedName>
        <fullName evidence="4">Lipoprotein</fullName>
    </recommendedName>
</protein>
<evidence type="ECO:0000256" key="1">
    <source>
        <dbReference type="SAM" id="SignalP"/>
    </source>
</evidence>
<organism evidence="2 3">
    <name type="scientific">Psychrobacter communis</name>
    <dbReference type="NCBI Taxonomy" id="2762238"/>
    <lineage>
        <taxon>Bacteria</taxon>
        <taxon>Pseudomonadati</taxon>
        <taxon>Pseudomonadota</taxon>
        <taxon>Gammaproteobacteria</taxon>
        <taxon>Moraxellales</taxon>
        <taxon>Moraxellaceae</taxon>
        <taxon>Psychrobacter</taxon>
    </lineage>
</organism>
<evidence type="ECO:0000313" key="2">
    <source>
        <dbReference type="EMBL" id="MBD7948449.1"/>
    </source>
</evidence>
<reference evidence="2 3" key="1">
    <citation type="submission" date="2020-08" db="EMBL/GenBank/DDBJ databases">
        <title>A Genomic Blueprint of the Chicken Gut Microbiome.</title>
        <authorList>
            <person name="Gilroy R."/>
            <person name="Ravi A."/>
            <person name="Getino M."/>
            <person name="Pursley I."/>
            <person name="Horton D.L."/>
            <person name="Alikhan N.-F."/>
            <person name="Baker D."/>
            <person name="Gharbi K."/>
            <person name="Hall N."/>
            <person name="Watson M."/>
            <person name="Adriaenssens E.M."/>
            <person name="Foster-Nyarko E."/>
            <person name="Jarju S."/>
            <person name="Secka A."/>
            <person name="Antonio M."/>
            <person name="Oren A."/>
            <person name="Chaudhuri R."/>
            <person name="La Ragione R.M."/>
            <person name="Hildebrand F."/>
            <person name="Pallen M.J."/>
        </authorList>
    </citation>
    <scope>NUCLEOTIDE SEQUENCE [LARGE SCALE GENOMIC DNA]</scope>
    <source>
        <strain evidence="2 3">Sa4CVA2</strain>
    </source>
</reference>